<keyword evidence="8" id="KW-0347">Helicase</keyword>
<dbReference type="Gene3D" id="3.40.50.300">
    <property type="entry name" value="P-loop containing nucleotide triphosphate hydrolases"/>
    <property type="match status" value="2"/>
</dbReference>
<dbReference type="SMART" id="SM00382">
    <property type="entry name" value="AAA"/>
    <property type="match status" value="1"/>
</dbReference>
<dbReference type="OrthoDB" id="6513042at2759"/>
<evidence type="ECO:0000256" key="4">
    <source>
        <dbReference type="ARBA" id="ARBA00012551"/>
    </source>
</evidence>
<dbReference type="FunFam" id="3.40.50.300:FF:000326">
    <property type="entry name" value="P-loop containing nucleoside triphosphate hydrolase"/>
    <property type="match status" value="1"/>
</dbReference>
<dbReference type="GO" id="GO:0005737">
    <property type="term" value="C:cytoplasm"/>
    <property type="evidence" value="ECO:0007669"/>
    <property type="project" value="UniProtKB-SubCell"/>
</dbReference>
<evidence type="ECO:0000256" key="8">
    <source>
        <dbReference type="ARBA" id="ARBA00022806"/>
    </source>
</evidence>
<feature type="region of interest" description="Disordered" evidence="11">
    <location>
        <begin position="566"/>
        <end position="588"/>
    </location>
</feature>
<dbReference type="eggNOG" id="KOG1803">
    <property type="taxonomic scope" value="Eukaryota"/>
</dbReference>
<dbReference type="PANTHER" id="PTHR43788">
    <property type="entry name" value="DNA2/NAM7 HELICASE FAMILY MEMBER"/>
    <property type="match status" value="1"/>
</dbReference>
<dbReference type="Pfam" id="PF21138">
    <property type="entry name" value="SMUBP-2_HCS1_1B"/>
    <property type="match status" value="1"/>
</dbReference>
<dbReference type="GO" id="GO:0005634">
    <property type="term" value="C:nucleus"/>
    <property type="evidence" value="ECO:0007669"/>
    <property type="project" value="UniProtKB-SubCell"/>
</dbReference>
<evidence type="ECO:0000259" key="12">
    <source>
        <dbReference type="SMART" id="SM00382"/>
    </source>
</evidence>
<name>U4LG54_PYROM</name>
<evidence type="ECO:0000256" key="10">
    <source>
        <dbReference type="ARBA" id="ARBA00023242"/>
    </source>
</evidence>
<dbReference type="InterPro" id="IPR041679">
    <property type="entry name" value="DNA2/NAM7-like_C"/>
</dbReference>
<dbReference type="AlphaFoldDB" id="U4LG54"/>
<dbReference type="InterPro" id="IPR003593">
    <property type="entry name" value="AAA+_ATPase"/>
</dbReference>
<evidence type="ECO:0000256" key="1">
    <source>
        <dbReference type="ARBA" id="ARBA00004123"/>
    </source>
</evidence>
<sequence>MFRHSIHFTRTLGNFRPEPPPAHASYKRPTNPAPITTISTMDIPLFASTQFELLAAEQGAEIAEQTSLITSLPPVALQRHGLAVLNLVLSAQRTGLGGRTVLELEPDSALTTDGKLPSHGLRSGDIVRIEEQPGGAAKKKEKTELKEKGVEGVVHRVFESRLVIAIGKDDDMGVEALVTSGKRLWAVKMSNEVTWRRMVKCMETLKDMGEKGTGSELTRVLFGKSSPAPPEDLKGEVKFLDEGLNDSQKRAVEFALGIRDIALIHGPPGTGKTQTLLEIIRQFTSQTPPKRVLVCGPSNISVDNIVLRLPPDLPIVRLGHPARLLPRVLAKSLDALTQTSEAGEIVKDVRQELDTLMSKLVIRGKNRIRGKERKEGWEQVRHLRGEFRWREGKATRDLVTSSKVVLSTLHGAGGYQLRGEKFDVVIIDEGSQALEAQCWIPLLMSTGVSKLILAGDHLQLPPTVKSNAKAPKVSQPKEKRFHIPTSLEDTLFSRLLNLHGPGIKRLLNVQYRMHENIMHFPSKYLYNSELVADPSVAKRLLSDLPHVEVNENTVLPVLFMDTQGGDFPEAASDDESSSKKPSSSSQSNPLEAALTINYVRSLIAAGVQDTEIAVITPYNGQLGLLTSALRPDYPGLELGSVDGFQGREKEAIIFSLVRSNDKREAGFLREGRRLNVAMTRARRHLCVIGDAETVKHAGGYLAGWLKWVEEGGEVRYPDVADVLQV</sequence>
<keyword evidence="7" id="KW-0378">Hydrolase</keyword>
<accession>U4LG54</accession>
<evidence type="ECO:0000256" key="2">
    <source>
        <dbReference type="ARBA" id="ARBA00004496"/>
    </source>
</evidence>
<dbReference type="CDD" id="cd18044">
    <property type="entry name" value="DEXXQc_SMUBP2"/>
    <property type="match status" value="1"/>
</dbReference>
<dbReference type="InterPro" id="IPR048761">
    <property type="entry name" value="SMUBP-2_HCS1_1B"/>
</dbReference>
<evidence type="ECO:0000256" key="9">
    <source>
        <dbReference type="ARBA" id="ARBA00022840"/>
    </source>
</evidence>
<dbReference type="GO" id="GO:0043139">
    <property type="term" value="F:5'-3' DNA helicase activity"/>
    <property type="evidence" value="ECO:0007669"/>
    <property type="project" value="TreeGrafter"/>
</dbReference>
<reference evidence="13 14" key="1">
    <citation type="journal article" date="2013" name="PLoS Genet.">
        <title>The genome and development-dependent transcriptomes of Pyronema confluens: a window into fungal evolution.</title>
        <authorList>
            <person name="Traeger S."/>
            <person name="Altegoer F."/>
            <person name="Freitag M."/>
            <person name="Gabaldon T."/>
            <person name="Kempken F."/>
            <person name="Kumar A."/>
            <person name="Marcet-Houben M."/>
            <person name="Poggeler S."/>
            <person name="Stajich J.E."/>
            <person name="Nowrousian M."/>
        </authorList>
    </citation>
    <scope>NUCLEOTIDE SEQUENCE [LARGE SCALE GENOMIC DNA]</scope>
    <source>
        <strain evidence="14">CBS 100304</strain>
        <tissue evidence="13">Vegetative mycelium</tissue>
    </source>
</reference>
<evidence type="ECO:0000256" key="3">
    <source>
        <dbReference type="ARBA" id="ARBA00007913"/>
    </source>
</evidence>
<dbReference type="GO" id="GO:0003723">
    <property type="term" value="F:RNA binding"/>
    <property type="evidence" value="ECO:0007669"/>
    <property type="project" value="InterPro"/>
</dbReference>
<dbReference type="InterPro" id="IPR027417">
    <property type="entry name" value="P-loop_NTPase"/>
</dbReference>
<keyword evidence="14" id="KW-1185">Reference proteome</keyword>
<keyword evidence="9" id="KW-0067">ATP-binding</keyword>
<proteinExistence type="inferred from homology"/>
<comment type="similarity">
    <text evidence="3">Belongs to the DNA2/NAM7 helicase family.</text>
</comment>
<dbReference type="SUPFAM" id="SSF52540">
    <property type="entry name" value="P-loop containing nucleoside triphosphate hydrolases"/>
    <property type="match status" value="1"/>
</dbReference>
<dbReference type="EMBL" id="HF935441">
    <property type="protein sequence ID" value="CCX30522.1"/>
    <property type="molecule type" value="Genomic_DNA"/>
</dbReference>
<dbReference type="OMA" id="TIIHGPP"/>
<dbReference type="InterPro" id="IPR041677">
    <property type="entry name" value="DNA2/NAM7_AAA_11"/>
</dbReference>
<evidence type="ECO:0000313" key="14">
    <source>
        <dbReference type="Proteomes" id="UP000018144"/>
    </source>
</evidence>
<gene>
    <name evidence="13" type="ORF">PCON_08721</name>
</gene>
<dbReference type="EC" id="3.6.4.12" evidence="4"/>
<feature type="region of interest" description="Disordered" evidence="11">
    <location>
        <begin position="10"/>
        <end position="33"/>
    </location>
</feature>
<feature type="domain" description="AAA+ ATPase" evidence="12">
    <location>
        <begin position="258"/>
        <end position="609"/>
    </location>
</feature>
<dbReference type="GO" id="GO:0005524">
    <property type="term" value="F:ATP binding"/>
    <property type="evidence" value="ECO:0007669"/>
    <property type="project" value="UniProtKB-KW"/>
</dbReference>
<keyword evidence="10" id="KW-0539">Nucleus</keyword>
<organism evidence="13 14">
    <name type="scientific">Pyronema omphalodes (strain CBS 100304)</name>
    <name type="common">Pyronema confluens</name>
    <dbReference type="NCBI Taxonomy" id="1076935"/>
    <lineage>
        <taxon>Eukaryota</taxon>
        <taxon>Fungi</taxon>
        <taxon>Dikarya</taxon>
        <taxon>Ascomycota</taxon>
        <taxon>Pezizomycotina</taxon>
        <taxon>Pezizomycetes</taxon>
        <taxon>Pezizales</taxon>
        <taxon>Pyronemataceae</taxon>
        <taxon>Pyronema</taxon>
    </lineage>
</organism>
<evidence type="ECO:0000313" key="13">
    <source>
        <dbReference type="EMBL" id="CCX30522.1"/>
    </source>
</evidence>
<protein>
    <recommendedName>
        <fullName evidence="4">DNA helicase</fullName>
        <ecNumber evidence="4">3.6.4.12</ecNumber>
    </recommendedName>
</protein>
<dbReference type="Proteomes" id="UP000018144">
    <property type="component" value="Unassembled WGS sequence"/>
</dbReference>
<dbReference type="GO" id="GO:0005694">
    <property type="term" value="C:chromosome"/>
    <property type="evidence" value="ECO:0007669"/>
    <property type="project" value="UniProtKB-ARBA"/>
</dbReference>
<keyword evidence="5" id="KW-0963">Cytoplasm</keyword>
<dbReference type="Pfam" id="PF13087">
    <property type="entry name" value="AAA_12"/>
    <property type="match status" value="1"/>
</dbReference>
<dbReference type="Gene3D" id="2.40.30.270">
    <property type="match status" value="1"/>
</dbReference>
<evidence type="ECO:0000256" key="5">
    <source>
        <dbReference type="ARBA" id="ARBA00022490"/>
    </source>
</evidence>
<evidence type="ECO:0000256" key="6">
    <source>
        <dbReference type="ARBA" id="ARBA00022741"/>
    </source>
</evidence>
<evidence type="ECO:0000256" key="11">
    <source>
        <dbReference type="SAM" id="MobiDB-lite"/>
    </source>
</evidence>
<evidence type="ECO:0000256" key="7">
    <source>
        <dbReference type="ARBA" id="ARBA00022801"/>
    </source>
</evidence>
<dbReference type="GO" id="GO:0016787">
    <property type="term" value="F:hydrolase activity"/>
    <property type="evidence" value="ECO:0007669"/>
    <property type="project" value="UniProtKB-KW"/>
</dbReference>
<dbReference type="InterPro" id="IPR047187">
    <property type="entry name" value="SF1_C_Upf1"/>
</dbReference>
<dbReference type="CDD" id="cd18808">
    <property type="entry name" value="SF1_C_Upf1"/>
    <property type="match status" value="1"/>
</dbReference>
<comment type="subcellular location">
    <subcellularLocation>
        <location evidence="2">Cytoplasm</location>
    </subcellularLocation>
    <subcellularLocation>
        <location evidence="1">Nucleus</location>
    </subcellularLocation>
</comment>
<dbReference type="PANTHER" id="PTHR43788:SF8">
    <property type="entry name" value="DNA-BINDING PROTEIN SMUBP-2"/>
    <property type="match status" value="1"/>
</dbReference>
<keyword evidence="6" id="KW-0547">Nucleotide-binding</keyword>
<dbReference type="Pfam" id="PF13086">
    <property type="entry name" value="AAA_11"/>
    <property type="match status" value="1"/>
</dbReference>
<dbReference type="InterPro" id="IPR050534">
    <property type="entry name" value="Coronavir_polyprotein_1ab"/>
</dbReference>